<sequence>MSDSNAQPKPIRYKWDPETFTGYQLRFDAEGAAKGGHYCFHVEDWNCRTVTHEWPCQDLTEALEVLNRLFSVDIEEERARLNAWLPAEYRAAT</sequence>
<gene>
    <name evidence="1" type="ORF">GWK36_02545</name>
</gene>
<protein>
    <submittedName>
        <fullName evidence="1">Uncharacterized protein</fullName>
    </submittedName>
</protein>
<dbReference type="EMBL" id="CP048029">
    <property type="protein sequence ID" value="QIK37066.1"/>
    <property type="molecule type" value="Genomic_DNA"/>
</dbReference>
<reference evidence="2" key="1">
    <citation type="submission" date="2020-01" db="EMBL/GenBank/DDBJ databases">
        <title>Caldichromatium gen. nov., sp. nov., a thermophilic purple sulfur bacterium member of the family Chromatiaceae isolated from Nakabusa hot spring, Japan.</title>
        <authorList>
            <person name="Saini M.K."/>
            <person name="Hanada S."/>
            <person name="Tank M."/>
        </authorList>
    </citation>
    <scope>NUCLEOTIDE SEQUENCE [LARGE SCALE GENOMIC DNA]</scope>
    <source>
        <strain evidence="2">No.7</strain>
    </source>
</reference>
<evidence type="ECO:0000313" key="2">
    <source>
        <dbReference type="Proteomes" id="UP000502699"/>
    </source>
</evidence>
<accession>A0A6G7VB23</accession>
<keyword evidence="2" id="KW-1185">Reference proteome</keyword>
<dbReference type="AlphaFoldDB" id="A0A6G7VB23"/>
<dbReference type="Proteomes" id="UP000502699">
    <property type="component" value="Chromosome"/>
</dbReference>
<dbReference type="KEGG" id="cjap:GWK36_02545"/>
<evidence type="ECO:0000313" key="1">
    <source>
        <dbReference type="EMBL" id="QIK37066.1"/>
    </source>
</evidence>
<proteinExistence type="predicted"/>
<name>A0A6G7VB23_9GAMM</name>
<organism evidence="1 2">
    <name type="scientific">Caldichromatium japonicum</name>
    <dbReference type="NCBI Taxonomy" id="2699430"/>
    <lineage>
        <taxon>Bacteria</taxon>
        <taxon>Pseudomonadati</taxon>
        <taxon>Pseudomonadota</taxon>
        <taxon>Gammaproteobacteria</taxon>
        <taxon>Chromatiales</taxon>
        <taxon>Chromatiaceae</taxon>
        <taxon>Caldichromatium</taxon>
    </lineage>
</organism>
<dbReference type="RefSeq" id="WP_166269821.1">
    <property type="nucleotide sequence ID" value="NZ_CP048029.1"/>
</dbReference>